<dbReference type="GO" id="GO:0015297">
    <property type="term" value="F:antiporter activity"/>
    <property type="evidence" value="ECO:0007669"/>
    <property type="project" value="UniProtKB-KW"/>
</dbReference>
<name>A0A4U5PTM8_POPAL</name>
<evidence type="ECO:0000256" key="11">
    <source>
        <dbReference type="ARBA" id="ARBA00043980"/>
    </source>
</evidence>
<evidence type="ECO:0000256" key="7">
    <source>
        <dbReference type="ARBA" id="ARBA00022958"/>
    </source>
</evidence>
<reference evidence="13" key="1">
    <citation type="submission" date="2018-10" db="EMBL/GenBank/DDBJ databases">
        <title>Population genomic analysis revealed the cold adaptation of white poplar.</title>
        <authorList>
            <person name="Liu Y.-J."/>
        </authorList>
    </citation>
    <scope>NUCLEOTIDE SEQUENCE [LARGE SCALE GENOMIC DNA]</scope>
    <source>
        <strain evidence="13">PAL-ZL1</strain>
    </source>
</reference>
<dbReference type="EMBL" id="RCHU01000589">
    <property type="protein sequence ID" value="TKS00798.1"/>
    <property type="molecule type" value="Genomic_DNA"/>
</dbReference>
<gene>
    <name evidence="13" type="ORF">D5086_0000179420</name>
</gene>
<evidence type="ECO:0000256" key="9">
    <source>
        <dbReference type="ARBA" id="ARBA00023065"/>
    </source>
</evidence>
<dbReference type="InterPro" id="IPR004282">
    <property type="entry name" value="CemA"/>
</dbReference>
<dbReference type="PANTHER" id="PTHR33650">
    <property type="entry name" value="CHLOROPLAST ENVELOPE MEMBRANE PROTEIN-RELATED"/>
    <property type="match status" value="1"/>
</dbReference>
<accession>A0A4U5PTM8</accession>
<comment type="caution">
    <text evidence="13">The sequence shown here is derived from an EMBL/GenBank/DDBJ whole genome shotgun (WGS) entry which is preliminary data.</text>
</comment>
<keyword evidence="5 12" id="KW-0812">Transmembrane</keyword>
<comment type="similarity">
    <text evidence="11">Belongs to the CemA family.</text>
</comment>
<proteinExistence type="inferred from homology"/>
<sequence length="97" mass="11129">MVALLKFTGYKILNNVSDTGKAFLIILITDIFLGYHSESGWQTLLEHYGLEVDQSAITIFICLVPVVIDACVKLWLFKYLPRLSPKVANIFREMKRH</sequence>
<dbReference type="Pfam" id="PF03040">
    <property type="entry name" value="CemA"/>
    <property type="match status" value="1"/>
</dbReference>
<evidence type="ECO:0000256" key="3">
    <source>
        <dbReference type="ARBA" id="ARBA00022449"/>
    </source>
</evidence>
<evidence type="ECO:0000313" key="13">
    <source>
        <dbReference type="EMBL" id="TKS00798.1"/>
    </source>
</evidence>
<evidence type="ECO:0000256" key="10">
    <source>
        <dbReference type="ARBA" id="ARBA00023136"/>
    </source>
</evidence>
<keyword evidence="10 12" id="KW-0472">Membrane</keyword>
<dbReference type="AlphaFoldDB" id="A0A4U5PTM8"/>
<feature type="transmembrane region" description="Helical" evidence="12">
    <location>
        <begin position="12"/>
        <end position="35"/>
    </location>
</feature>
<dbReference type="GO" id="GO:1902600">
    <property type="term" value="P:proton transmembrane transport"/>
    <property type="evidence" value="ECO:0007669"/>
    <property type="project" value="UniProtKB-KW"/>
</dbReference>
<protein>
    <submittedName>
        <fullName evidence="13">Proton extrusion family protein</fullName>
    </submittedName>
</protein>
<keyword evidence="4" id="KW-0633">Potassium transport</keyword>
<organism evidence="13">
    <name type="scientific">Populus alba</name>
    <name type="common">White poplar</name>
    <dbReference type="NCBI Taxonomy" id="43335"/>
    <lineage>
        <taxon>Eukaryota</taxon>
        <taxon>Viridiplantae</taxon>
        <taxon>Streptophyta</taxon>
        <taxon>Embryophyta</taxon>
        <taxon>Tracheophyta</taxon>
        <taxon>Spermatophyta</taxon>
        <taxon>Magnoliopsida</taxon>
        <taxon>eudicotyledons</taxon>
        <taxon>Gunneridae</taxon>
        <taxon>Pentapetalae</taxon>
        <taxon>rosids</taxon>
        <taxon>fabids</taxon>
        <taxon>Malpighiales</taxon>
        <taxon>Salicaceae</taxon>
        <taxon>Saliceae</taxon>
        <taxon>Populus</taxon>
    </lineage>
</organism>
<keyword evidence="9" id="KW-0406">Ion transport</keyword>
<comment type="subcellular location">
    <subcellularLocation>
        <location evidence="1">Membrane</location>
        <topology evidence="1">Multi-pass membrane protein</topology>
    </subcellularLocation>
</comment>
<keyword evidence="2" id="KW-0813">Transport</keyword>
<feature type="transmembrane region" description="Helical" evidence="12">
    <location>
        <begin position="55"/>
        <end position="76"/>
    </location>
</feature>
<dbReference type="GO" id="GO:0016020">
    <property type="term" value="C:membrane"/>
    <property type="evidence" value="ECO:0007669"/>
    <property type="project" value="UniProtKB-SubCell"/>
</dbReference>
<evidence type="ECO:0000256" key="4">
    <source>
        <dbReference type="ARBA" id="ARBA00022538"/>
    </source>
</evidence>
<evidence type="ECO:0000256" key="12">
    <source>
        <dbReference type="SAM" id="Phobius"/>
    </source>
</evidence>
<dbReference type="PANTHER" id="PTHR33650:SF1">
    <property type="entry name" value="CHLOROPLAST ENVELOPE MEMBRANE PROTEIN"/>
    <property type="match status" value="1"/>
</dbReference>
<dbReference type="GO" id="GO:0006813">
    <property type="term" value="P:potassium ion transport"/>
    <property type="evidence" value="ECO:0007669"/>
    <property type="project" value="UniProtKB-KW"/>
</dbReference>
<evidence type="ECO:0000256" key="5">
    <source>
        <dbReference type="ARBA" id="ARBA00022692"/>
    </source>
</evidence>
<keyword evidence="7" id="KW-0630">Potassium</keyword>
<evidence type="ECO:0000256" key="1">
    <source>
        <dbReference type="ARBA" id="ARBA00004141"/>
    </source>
</evidence>
<evidence type="ECO:0000256" key="8">
    <source>
        <dbReference type="ARBA" id="ARBA00022989"/>
    </source>
</evidence>
<evidence type="ECO:0000256" key="6">
    <source>
        <dbReference type="ARBA" id="ARBA00022781"/>
    </source>
</evidence>
<evidence type="ECO:0000256" key="2">
    <source>
        <dbReference type="ARBA" id="ARBA00022448"/>
    </source>
</evidence>
<keyword evidence="8 12" id="KW-1133">Transmembrane helix</keyword>
<keyword evidence="6" id="KW-0375">Hydrogen ion transport</keyword>
<dbReference type="STRING" id="43335.A0A4U5PTM8"/>
<keyword evidence="3" id="KW-0050">Antiport</keyword>